<keyword evidence="2 5" id="KW-0812">Transmembrane</keyword>
<organism evidence="8 9">
    <name type="scientific">Schaedlerella arabinosiphila</name>
    <dbReference type="NCBI Taxonomy" id="2044587"/>
    <lineage>
        <taxon>Bacteria</taxon>
        <taxon>Bacillati</taxon>
        <taxon>Bacillota</taxon>
        <taxon>Clostridia</taxon>
        <taxon>Lachnospirales</taxon>
        <taxon>Lachnospiraceae</taxon>
        <taxon>Schaedlerella</taxon>
    </lineage>
</organism>
<dbReference type="OrthoDB" id="5054at2"/>
<evidence type="ECO:0000313" key="9">
    <source>
        <dbReference type="Proteomes" id="UP000274920"/>
    </source>
</evidence>
<dbReference type="SUPFAM" id="SSF141322">
    <property type="entry name" value="NfeD domain-like"/>
    <property type="match status" value="1"/>
</dbReference>
<reference evidence="8" key="1">
    <citation type="submission" date="2018-10" db="EMBL/GenBank/DDBJ databases">
        <title>Schaedlerella arabinophila gen. nov. sp. nov., isolated from the mouse intestinal tract and comparative analysis with the genome of the closely related altered Schaedler flora strain ASF502.</title>
        <authorList>
            <person name="Miyake S."/>
            <person name="Soh M."/>
            <person name="Seedorf H."/>
        </authorList>
    </citation>
    <scope>NUCLEOTIDE SEQUENCE [LARGE SCALE GENOMIC DNA]</scope>
    <source>
        <strain evidence="8">DSM 106076</strain>
    </source>
</reference>
<evidence type="ECO:0000313" key="8">
    <source>
        <dbReference type="EMBL" id="RRK31776.1"/>
    </source>
</evidence>
<accession>A0A3R8R478</accession>
<dbReference type="InterPro" id="IPR052165">
    <property type="entry name" value="Membrane_assoc_protease"/>
</dbReference>
<feature type="transmembrane region" description="Helical" evidence="5">
    <location>
        <begin position="7"/>
        <end position="35"/>
    </location>
</feature>
<evidence type="ECO:0000259" key="6">
    <source>
        <dbReference type="Pfam" id="PF01957"/>
    </source>
</evidence>
<dbReference type="GO" id="GO:0005886">
    <property type="term" value="C:plasma membrane"/>
    <property type="evidence" value="ECO:0007669"/>
    <property type="project" value="TreeGrafter"/>
</dbReference>
<evidence type="ECO:0000256" key="2">
    <source>
        <dbReference type="ARBA" id="ARBA00022692"/>
    </source>
</evidence>
<dbReference type="PANTHER" id="PTHR33507">
    <property type="entry name" value="INNER MEMBRANE PROTEIN YBBJ"/>
    <property type="match status" value="1"/>
</dbReference>
<name>N2ASZ4_9FIRM</name>
<dbReference type="InterPro" id="IPR002810">
    <property type="entry name" value="NfeD-like_C"/>
</dbReference>
<evidence type="ECO:0000313" key="7">
    <source>
        <dbReference type="EMBL" id="NDO70456.1"/>
    </source>
</evidence>
<reference evidence="7 10" key="2">
    <citation type="submission" date="2019-07" db="EMBL/GenBank/DDBJ databases">
        <title>Draft genome sequences of 15 bacterial species constituting the stable defined intestinal microbiota of the GM15 gnotobiotic mouse model.</title>
        <authorList>
            <person name="Elie C."/>
            <person name="Mathieu A."/>
            <person name="Saliou A."/>
            <person name="Darnaud M."/>
            <person name="Leulier F."/>
            <person name="Tamellini A."/>
        </authorList>
    </citation>
    <scope>NUCLEOTIDE SEQUENCE [LARGE SCALE GENOMIC DNA]</scope>
    <source>
        <strain evidence="10">ASF 502</strain>
        <strain evidence="7">MD300</strain>
    </source>
</reference>
<dbReference type="RefSeq" id="WP_004078273.1">
    <property type="nucleotide sequence ID" value="NZ_CASCYM010000006.1"/>
</dbReference>
<comment type="subcellular location">
    <subcellularLocation>
        <location evidence="1">Membrane</location>
        <topology evidence="1">Multi-pass membrane protein</topology>
    </subcellularLocation>
</comment>
<sequence>MEKEVFIWLGLLIVFLVVEIATVGLTSIWLAGGAVAALLFNIAGLDIWWQTGAFLAVSFLLLFFTRPFAVKYINSHHEKTNYEGIIGKVVRITETVNNRQETGTAVVNGMDWTARTEDDGEVLNPGDLAKVVNISGVKLIVKKYEEE</sequence>
<dbReference type="eggNOG" id="COG1585">
    <property type="taxonomic scope" value="Bacteria"/>
</dbReference>
<dbReference type="Gene3D" id="2.40.50.140">
    <property type="entry name" value="Nucleic acid-binding proteins"/>
    <property type="match status" value="1"/>
</dbReference>
<keyword evidence="3 5" id="KW-1133">Transmembrane helix</keyword>
<dbReference type="AlphaFoldDB" id="N2ASZ4"/>
<protein>
    <submittedName>
        <fullName evidence="8">NfeD family protein</fullName>
    </submittedName>
</protein>
<evidence type="ECO:0000256" key="5">
    <source>
        <dbReference type="SAM" id="Phobius"/>
    </source>
</evidence>
<dbReference type="Pfam" id="PF01957">
    <property type="entry name" value="NfeD"/>
    <property type="match status" value="1"/>
</dbReference>
<dbReference type="Proteomes" id="UP000474104">
    <property type="component" value="Unassembled WGS sequence"/>
</dbReference>
<dbReference type="EMBL" id="VIRB01000108">
    <property type="protein sequence ID" value="NDO70456.1"/>
    <property type="molecule type" value="Genomic_DNA"/>
</dbReference>
<dbReference type="InterPro" id="IPR012340">
    <property type="entry name" value="NA-bd_OB-fold"/>
</dbReference>
<proteinExistence type="predicted"/>
<dbReference type="STRING" id="2044587.C824_01998"/>
<dbReference type="Proteomes" id="UP000274920">
    <property type="component" value="Unassembled WGS sequence"/>
</dbReference>
<feature type="transmembrane region" description="Helical" evidence="5">
    <location>
        <begin position="47"/>
        <end position="65"/>
    </location>
</feature>
<accession>N2ASZ4</accession>
<dbReference type="EMBL" id="RHJS01000002">
    <property type="protein sequence ID" value="RRK31776.1"/>
    <property type="molecule type" value="Genomic_DNA"/>
</dbReference>
<feature type="domain" description="NfeD-like C-terminal" evidence="6">
    <location>
        <begin position="83"/>
        <end position="143"/>
    </location>
</feature>
<dbReference type="PANTHER" id="PTHR33507:SF3">
    <property type="entry name" value="INNER MEMBRANE PROTEIN YBBJ"/>
    <property type="match status" value="1"/>
</dbReference>
<dbReference type="HOGENOM" id="CLU_116732_2_1_9"/>
<evidence type="ECO:0000256" key="4">
    <source>
        <dbReference type="ARBA" id="ARBA00023136"/>
    </source>
</evidence>
<keyword evidence="4 5" id="KW-0472">Membrane</keyword>
<evidence type="ECO:0000256" key="1">
    <source>
        <dbReference type="ARBA" id="ARBA00004141"/>
    </source>
</evidence>
<evidence type="ECO:0000313" key="10">
    <source>
        <dbReference type="Proteomes" id="UP000474104"/>
    </source>
</evidence>
<comment type="caution">
    <text evidence="8">The sequence shown here is derived from an EMBL/GenBank/DDBJ whole genome shotgun (WGS) entry which is preliminary data.</text>
</comment>
<keyword evidence="9" id="KW-1185">Reference proteome</keyword>
<gene>
    <name evidence="8" type="ORF">EBB54_10665</name>
    <name evidence="7" type="ORF">FMM80_18140</name>
</gene>
<evidence type="ECO:0000256" key="3">
    <source>
        <dbReference type="ARBA" id="ARBA00022989"/>
    </source>
</evidence>